<name>A0A843X3P5_COLES</name>
<protein>
    <submittedName>
        <fullName evidence="2">Uncharacterized protein</fullName>
    </submittedName>
</protein>
<keyword evidence="1" id="KW-1133">Transmembrane helix</keyword>
<evidence type="ECO:0000256" key="1">
    <source>
        <dbReference type="SAM" id="Phobius"/>
    </source>
</evidence>
<keyword evidence="1" id="KW-0472">Membrane</keyword>
<reference evidence="2" key="1">
    <citation type="submission" date="2017-07" db="EMBL/GenBank/DDBJ databases">
        <title>Taro Niue Genome Assembly and Annotation.</title>
        <authorList>
            <person name="Atibalentja N."/>
            <person name="Keating K."/>
            <person name="Fields C.J."/>
        </authorList>
    </citation>
    <scope>NUCLEOTIDE SEQUENCE</scope>
    <source>
        <strain evidence="2">Niue_2</strain>
        <tissue evidence="2">Leaf</tissue>
    </source>
</reference>
<proteinExistence type="predicted"/>
<feature type="transmembrane region" description="Helical" evidence="1">
    <location>
        <begin position="25"/>
        <end position="44"/>
    </location>
</feature>
<feature type="transmembrane region" description="Helical" evidence="1">
    <location>
        <begin position="123"/>
        <end position="141"/>
    </location>
</feature>
<organism evidence="2 3">
    <name type="scientific">Colocasia esculenta</name>
    <name type="common">Wild taro</name>
    <name type="synonym">Arum esculentum</name>
    <dbReference type="NCBI Taxonomy" id="4460"/>
    <lineage>
        <taxon>Eukaryota</taxon>
        <taxon>Viridiplantae</taxon>
        <taxon>Streptophyta</taxon>
        <taxon>Embryophyta</taxon>
        <taxon>Tracheophyta</taxon>
        <taxon>Spermatophyta</taxon>
        <taxon>Magnoliopsida</taxon>
        <taxon>Liliopsida</taxon>
        <taxon>Araceae</taxon>
        <taxon>Aroideae</taxon>
        <taxon>Colocasieae</taxon>
        <taxon>Colocasia</taxon>
    </lineage>
</organism>
<gene>
    <name evidence="2" type="ORF">Taro_047319</name>
</gene>
<feature type="transmembrane region" description="Helical" evidence="1">
    <location>
        <begin position="75"/>
        <end position="102"/>
    </location>
</feature>
<evidence type="ECO:0000313" key="3">
    <source>
        <dbReference type="Proteomes" id="UP000652761"/>
    </source>
</evidence>
<dbReference type="AlphaFoldDB" id="A0A843X3P5"/>
<sequence>MVVFLWMIIFAGSLALAVWAHFGDFFILSSWDFAALAPDILGIVHRFSSHSMHAVLSTLLLAAIVWEIWLSMNHAIYEAFAILGSSLASGTMPFAHSMGVVFKSALNVTAASMEMRRWLATNSFLVLLLWLFGLILVISLACKKMPLQVSYLLLLAASSTYGLWITLSLISAFAVLEEHWCRWRIVGAAKCDWKSYCHHYTLSSSLETEAMALLDGLRVCSQHGYLNL</sequence>
<accession>A0A843X3P5</accession>
<dbReference type="Proteomes" id="UP000652761">
    <property type="component" value="Unassembled WGS sequence"/>
</dbReference>
<keyword evidence="3" id="KW-1185">Reference proteome</keyword>
<keyword evidence="1" id="KW-0812">Transmembrane</keyword>
<comment type="caution">
    <text evidence="2">The sequence shown here is derived from an EMBL/GenBank/DDBJ whole genome shotgun (WGS) entry which is preliminary data.</text>
</comment>
<evidence type="ECO:0000313" key="2">
    <source>
        <dbReference type="EMBL" id="MQM14388.1"/>
    </source>
</evidence>
<feature type="transmembrane region" description="Helical" evidence="1">
    <location>
        <begin position="51"/>
        <end position="69"/>
    </location>
</feature>
<feature type="transmembrane region" description="Helical" evidence="1">
    <location>
        <begin position="153"/>
        <end position="176"/>
    </location>
</feature>
<dbReference type="EMBL" id="NMUH01006072">
    <property type="protein sequence ID" value="MQM14388.1"/>
    <property type="molecule type" value="Genomic_DNA"/>
</dbReference>